<evidence type="ECO:0000313" key="1">
    <source>
        <dbReference type="EMBL" id="MFC4242986.1"/>
    </source>
</evidence>
<dbReference type="RefSeq" id="WP_390227953.1">
    <property type="nucleotide sequence ID" value="NZ_JBHSCN010000004.1"/>
</dbReference>
<protein>
    <submittedName>
        <fullName evidence="1">Antibiotic biosynthesis monooxygenase family protein</fullName>
        <ecNumber evidence="1">1.14.-.-</ecNumber>
    </submittedName>
</protein>
<gene>
    <name evidence="1" type="ORF">ACFOYW_06350</name>
</gene>
<accession>A0ABV8Q3V8</accession>
<dbReference type="PANTHER" id="PTHR37811:SF2">
    <property type="entry name" value="ABM DOMAIN-CONTAINING PROTEIN"/>
    <property type="match status" value="1"/>
</dbReference>
<keyword evidence="1" id="KW-0560">Oxidoreductase</keyword>
<dbReference type="Proteomes" id="UP001595900">
    <property type="component" value="Unassembled WGS sequence"/>
</dbReference>
<organism evidence="1 2">
    <name type="scientific">Gryllotalpicola reticulitermitis</name>
    <dbReference type="NCBI Taxonomy" id="1184153"/>
    <lineage>
        <taxon>Bacteria</taxon>
        <taxon>Bacillati</taxon>
        <taxon>Actinomycetota</taxon>
        <taxon>Actinomycetes</taxon>
        <taxon>Micrococcales</taxon>
        <taxon>Microbacteriaceae</taxon>
        <taxon>Gryllotalpicola</taxon>
    </lineage>
</organism>
<reference evidence="2" key="1">
    <citation type="journal article" date="2019" name="Int. J. Syst. Evol. Microbiol.">
        <title>The Global Catalogue of Microorganisms (GCM) 10K type strain sequencing project: providing services to taxonomists for standard genome sequencing and annotation.</title>
        <authorList>
            <consortium name="The Broad Institute Genomics Platform"/>
            <consortium name="The Broad Institute Genome Sequencing Center for Infectious Disease"/>
            <person name="Wu L."/>
            <person name="Ma J."/>
        </authorList>
    </citation>
    <scope>NUCLEOTIDE SEQUENCE [LARGE SCALE GENOMIC DNA]</scope>
    <source>
        <strain evidence="2">CGMCC 1.10363</strain>
    </source>
</reference>
<dbReference type="GO" id="GO:0004497">
    <property type="term" value="F:monooxygenase activity"/>
    <property type="evidence" value="ECO:0007669"/>
    <property type="project" value="UniProtKB-KW"/>
</dbReference>
<name>A0ABV8Q3V8_9MICO</name>
<keyword evidence="2" id="KW-1185">Reference proteome</keyword>
<proteinExistence type="predicted"/>
<dbReference type="PANTHER" id="PTHR37811">
    <property type="entry name" value="BLL5343 PROTEIN"/>
    <property type="match status" value="1"/>
</dbReference>
<keyword evidence="1" id="KW-0503">Monooxygenase</keyword>
<dbReference type="Gene3D" id="3.30.70.100">
    <property type="match status" value="1"/>
</dbReference>
<dbReference type="SUPFAM" id="SSF54909">
    <property type="entry name" value="Dimeric alpha+beta barrel"/>
    <property type="match status" value="1"/>
</dbReference>
<dbReference type="EMBL" id="JBHSCN010000004">
    <property type="protein sequence ID" value="MFC4242986.1"/>
    <property type="molecule type" value="Genomic_DNA"/>
</dbReference>
<comment type="caution">
    <text evidence="1">The sequence shown here is derived from an EMBL/GenBank/DDBJ whole genome shotgun (WGS) entry which is preliminary data.</text>
</comment>
<dbReference type="InterPro" id="IPR011008">
    <property type="entry name" value="Dimeric_a/b-barrel"/>
</dbReference>
<evidence type="ECO:0000313" key="2">
    <source>
        <dbReference type="Proteomes" id="UP001595900"/>
    </source>
</evidence>
<sequence length="108" mass="11924">MSIARTPQPPYTAVIFTSLRTDGDNGYDVMSERMNRLAAEQPGFLGIESARDSLGVTVSYWSSDEAAAAWKQVSEHVIAQERGRSVWYADYQVRVATVTRSYGATGSR</sequence>
<dbReference type="InterPro" id="IPR052936">
    <property type="entry name" value="Jasmonate_Hydroxylase-like"/>
</dbReference>
<dbReference type="EC" id="1.14.-.-" evidence="1"/>